<dbReference type="PATRIC" id="fig|656179.3.peg.4232"/>
<dbReference type="InterPro" id="IPR046673">
    <property type="entry name" value="ToxA_N"/>
</dbReference>
<feature type="compositionally biased region" description="Low complexity" evidence="1">
    <location>
        <begin position="1314"/>
        <end position="1328"/>
    </location>
</feature>
<feature type="region of interest" description="Disordered" evidence="1">
    <location>
        <begin position="1297"/>
        <end position="1329"/>
    </location>
</feature>
<accession>A0A0H3WZB3</accession>
<proteinExistence type="predicted"/>
<evidence type="ECO:0000256" key="1">
    <source>
        <dbReference type="SAM" id="MobiDB-lite"/>
    </source>
</evidence>
<name>A0A0H3WZB3_9BURK</name>
<organism evidence="3 4">
    <name type="scientific">Pandoraea faecigallinarum</name>
    <dbReference type="NCBI Taxonomy" id="656179"/>
    <lineage>
        <taxon>Bacteria</taxon>
        <taxon>Pseudomonadati</taxon>
        <taxon>Pseudomonadota</taxon>
        <taxon>Betaproteobacteria</taxon>
        <taxon>Burkholderiales</taxon>
        <taxon>Burkholderiaceae</taxon>
        <taxon>Pandoraea</taxon>
    </lineage>
</organism>
<dbReference type="CDD" id="cd20495">
    <property type="entry name" value="C58_PaToxP-like"/>
    <property type="match status" value="1"/>
</dbReference>
<feature type="compositionally biased region" description="Polar residues" evidence="1">
    <location>
        <begin position="248"/>
        <end position="257"/>
    </location>
</feature>
<dbReference type="KEGG" id="pfg:AB870_19845"/>
<reference evidence="3" key="1">
    <citation type="submission" date="2016-06" db="EMBL/GenBank/DDBJ databases">
        <title>Complete Genome Sequence of Pandoraea faecigallinarum DSM-23572.</title>
        <authorList>
            <person name="Yong D."/>
            <person name="Ee R."/>
            <person name="Lim Y.-L."/>
            <person name="Yin W.-F."/>
            <person name="Chan K.-G."/>
        </authorList>
    </citation>
    <scope>NUCLEOTIDE SEQUENCE</scope>
    <source>
        <strain evidence="3">DSM 23572</strain>
    </source>
</reference>
<dbReference type="EMBL" id="CP011807">
    <property type="protein sequence ID" value="AKM31876.1"/>
    <property type="molecule type" value="Genomic_DNA"/>
</dbReference>
<evidence type="ECO:0000259" key="2">
    <source>
        <dbReference type="Pfam" id="PF20178"/>
    </source>
</evidence>
<keyword evidence="4" id="KW-1185">Reference proteome</keyword>
<feature type="domain" description="Dermonecrotic toxin N-terminal" evidence="2">
    <location>
        <begin position="865"/>
        <end position="1030"/>
    </location>
</feature>
<dbReference type="Pfam" id="PF20178">
    <property type="entry name" value="ToxA_N"/>
    <property type="match status" value="2"/>
</dbReference>
<feature type="compositionally biased region" description="Basic and acidic residues" evidence="1">
    <location>
        <begin position="222"/>
        <end position="243"/>
    </location>
</feature>
<dbReference type="Proteomes" id="UP000035651">
    <property type="component" value="Chromosome"/>
</dbReference>
<gene>
    <name evidence="3" type="ORF">AB870_19845</name>
</gene>
<evidence type="ECO:0000313" key="3">
    <source>
        <dbReference type="EMBL" id="AKM31876.1"/>
    </source>
</evidence>
<dbReference type="STRING" id="656179.AB870_19845"/>
<sequence length="1579" mass="173492">MRAALLDNHLTHLPPGLAVALADLYEMDPQAHAALLLALTRVPPADVAVFLAEDLESFSAALEREHDLAPKILVAWEWALVSRRPFETLGEIARRLTSERYVRDLRRSLNRDVLRAMQRGADPAGPINDRPGETFRARLQKAFWWLLYYGSDYRRDRNPLEYEFIARQAAARLSARAPAFAFREHGVAGVLTRWLYAQSAMERMVVPYRNIEPLDMNARQRFGRDRASGGTRDNTRRRVDADNLRGSAPQQSHAPSGQPTPEPTQSPSLLQHIEAFADAVISQAGFAVQSAWEMPLPFDPLRMPQTQAAPLGRSQVLASRIRAERARKDAVGNLKTDVNPLSPSAASRRLGPVITAQFFRMHAQDKLRQTLAPLLDIKRFLANRFKDGSYPLAANLNPDGWFLKRFTLWQYHPDRDAFTRHQSAQQGALYSKSLTQAALDIFTIDPPFDNLREEYGIYARNRTGSTIFEPAEELKGMSAEQFVEISRQAKKEFHRRRLALEQVTPGELAALDLRAHRITMLEQDASLAYFAGKLSSRAHALVQTICYAPSQPMRDAADSFIHEIQGYELEIEVPGAGPRHYPAGAFVIGIPSTGMARRPASIVLHLAGHTDPLIEYASTSHFLDDVARGNSSSVHRALVDRLPLHLQDACRRGAQCKVSMKPTRDDLFDLTTQSSFEVVRDDVNLGGQRLLENLLGHAQDSAGSRTRHWLTWFAGAEGDAPGTAQRPPAGVVSGFPNNRPPGAISPGRQISLPASAVTDFLLLTHLRAHLSAVLPTPEASARTYLAGIFDSVTPRVSAPERLFLHIESRDTLPPEVPHVVSSRLDKLVLDVVAGKPPLIYGRTHAYFSHSPNPKHANAVVRFEGFAPQDLLGRIDVKAFEKCFLDDVKTFWTHHRSEVRASLKGAFLIDVYLQTGDGKLSANGASIARTLVGIDSPVPSGVSTPLNLDARYLETEYTPPMSALKMARLQIEGKVSDIHEFTDPKTGAILVYAPSFLANSVAAFPDRAALARWIVRICQDKAARERLARTFGPAANPANAQLSGNATIEETLAQWGRPGAGVPAVMPPGRPFDAGNKDAFTEYTRTWEAHSQYLIQHAGARPQTNAFASLLNWSAVLNVVVGVGHLAFSAAPFIGQANAAITGFNVVAGTMGAVFGDEATNQAGWAALLTGVTGGIPLGLLARSSEAFRGFIGHFAARESESALSNLLPNLYRGPQGMVARIDEQLVNVRYDTQRGRWRMFSSDSPDIEGPAIRQTGTYDWFLVESDTSTADDAVMAEPFHDQIRRDIDVRFRSALASENSPAGMRRREQLGAGQTRPLTPTPTPKTQQSDLLKLEYIKSNDPAVRATLLKQIRTQEGVELSLRAKVAARWFGQEVDDLGGEFIEFAQADFLHTTTDGSQGLCLAFARAMAIAIDEARVSSLIMNVQSAVDTPSAPVAKALRDALTSLQMNPGASATESHLEFLDFEAISDKLLNTQTRGTFLVQTMSHAMTLVLNDVSAFFDPNFGLGRFASREALVEFLRTHLGKSALLKRYGAYGTPMTPSFAFKQVDIDALRDVPLTAPGFAKTADLLRPWTEPAV</sequence>
<protein>
    <recommendedName>
        <fullName evidence="2">Dermonecrotic toxin N-terminal domain-containing protein</fullName>
    </recommendedName>
</protein>
<feature type="region of interest" description="Disordered" evidence="1">
    <location>
        <begin position="219"/>
        <end position="266"/>
    </location>
</feature>
<evidence type="ECO:0000313" key="4">
    <source>
        <dbReference type="Proteomes" id="UP000035651"/>
    </source>
</evidence>
<feature type="domain" description="Dermonecrotic toxin N-terminal" evidence="2">
    <location>
        <begin position="392"/>
        <end position="644"/>
    </location>
</feature>